<dbReference type="Pfam" id="PF05368">
    <property type="entry name" value="NmrA"/>
    <property type="match status" value="1"/>
</dbReference>
<dbReference type="RefSeq" id="WP_310103103.1">
    <property type="nucleotide sequence ID" value="NZ_JAVDUU010000006.1"/>
</dbReference>
<dbReference type="Gene3D" id="3.90.25.10">
    <property type="entry name" value="UDP-galactose 4-epimerase, domain 1"/>
    <property type="match status" value="1"/>
</dbReference>
<name>A0ABU1TIQ7_9SPHI</name>
<keyword evidence="3" id="KW-1185">Reference proteome</keyword>
<comment type="caution">
    <text evidence="2">The sequence shown here is derived from an EMBL/GenBank/DDBJ whole genome shotgun (WGS) entry which is preliminary data.</text>
</comment>
<dbReference type="Proteomes" id="UP001247620">
    <property type="component" value="Unassembled WGS sequence"/>
</dbReference>
<dbReference type="PANTHER" id="PTHR43162:SF1">
    <property type="entry name" value="PRESTALK A DIFFERENTIATION PROTEIN A"/>
    <property type="match status" value="1"/>
</dbReference>
<sequence>MDIIIGASGQVGSAIVTNLIKKGRAVKGIVRNNEKAELLKKQGGNFAIADAFNLSALTEAIKDGKTLFIITPETGKGDDVIGDTKKFLENIRKAIEKSTVKKIVGLSSIGAQYDKGTGNLLMSYLLEHAFKDMEVEQSFIRPAYYFSNWLAYIPVVKDMGILPSFYPVDLSIPMISPMDVAELAADIIADDNSGSKIYEAFGPSAHSSTDVAHAFAEALKINVKAQQIPRSKWDETLRKIGFSDDAIKNFIAMTDLVISGDIHPENKGTVTLNGETTLQQYINNAVKNPPKHK</sequence>
<dbReference type="InterPro" id="IPR008030">
    <property type="entry name" value="NmrA-like"/>
</dbReference>
<reference evidence="2 3" key="1">
    <citation type="submission" date="2023-07" db="EMBL/GenBank/DDBJ databases">
        <title>Sorghum-associated microbial communities from plants grown in Nebraska, USA.</title>
        <authorList>
            <person name="Schachtman D."/>
        </authorList>
    </citation>
    <scope>NUCLEOTIDE SEQUENCE [LARGE SCALE GENOMIC DNA]</scope>
    <source>
        <strain evidence="2 3">3262</strain>
    </source>
</reference>
<evidence type="ECO:0000313" key="3">
    <source>
        <dbReference type="Proteomes" id="UP001247620"/>
    </source>
</evidence>
<dbReference type="SUPFAM" id="SSF51735">
    <property type="entry name" value="NAD(P)-binding Rossmann-fold domains"/>
    <property type="match status" value="1"/>
</dbReference>
<gene>
    <name evidence="2" type="ORF">J2W55_005181</name>
</gene>
<evidence type="ECO:0000313" key="2">
    <source>
        <dbReference type="EMBL" id="MDR6945309.1"/>
    </source>
</evidence>
<dbReference type="InterPro" id="IPR036291">
    <property type="entry name" value="NAD(P)-bd_dom_sf"/>
</dbReference>
<dbReference type="InterPro" id="IPR051604">
    <property type="entry name" value="Ergot_Alk_Oxidoreductase"/>
</dbReference>
<feature type="domain" description="NmrA-like" evidence="1">
    <location>
        <begin position="4"/>
        <end position="251"/>
    </location>
</feature>
<accession>A0ABU1TIQ7</accession>
<evidence type="ECO:0000259" key="1">
    <source>
        <dbReference type="Pfam" id="PF05368"/>
    </source>
</evidence>
<proteinExistence type="predicted"/>
<dbReference type="PANTHER" id="PTHR43162">
    <property type="match status" value="1"/>
</dbReference>
<organism evidence="2 3">
    <name type="scientific">Mucilaginibacter pocheonensis</name>
    <dbReference type="NCBI Taxonomy" id="398050"/>
    <lineage>
        <taxon>Bacteria</taxon>
        <taxon>Pseudomonadati</taxon>
        <taxon>Bacteroidota</taxon>
        <taxon>Sphingobacteriia</taxon>
        <taxon>Sphingobacteriales</taxon>
        <taxon>Sphingobacteriaceae</taxon>
        <taxon>Mucilaginibacter</taxon>
    </lineage>
</organism>
<protein>
    <submittedName>
        <fullName evidence="2">Uncharacterized protein YbjT (DUF2867 family)</fullName>
    </submittedName>
</protein>
<dbReference type="EMBL" id="JAVDUU010000006">
    <property type="protein sequence ID" value="MDR6945309.1"/>
    <property type="molecule type" value="Genomic_DNA"/>
</dbReference>
<dbReference type="Gene3D" id="3.40.50.720">
    <property type="entry name" value="NAD(P)-binding Rossmann-like Domain"/>
    <property type="match status" value="1"/>
</dbReference>